<dbReference type="Gene3D" id="3.30.565.10">
    <property type="entry name" value="Histidine kinase-like ATPase, C-terminal domain"/>
    <property type="match status" value="1"/>
</dbReference>
<dbReference type="EMBL" id="PIPL01000001">
    <property type="protein sequence ID" value="RUO26099.1"/>
    <property type="molecule type" value="Genomic_DNA"/>
</dbReference>
<dbReference type="InterPro" id="IPR004358">
    <property type="entry name" value="Sig_transdc_His_kin-like_C"/>
</dbReference>
<evidence type="ECO:0000256" key="5">
    <source>
        <dbReference type="ARBA" id="ARBA00022777"/>
    </source>
</evidence>
<dbReference type="InterPro" id="IPR003594">
    <property type="entry name" value="HATPase_dom"/>
</dbReference>
<dbReference type="PRINTS" id="PR00344">
    <property type="entry name" value="BCTRLSENSOR"/>
</dbReference>
<dbReference type="InterPro" id="IPR050980">
    <property type="entry name" value="2C_sensor_his_kinase"/>
</dbReference>
<keyword evidence="4" id="KW-0547">Nucleotide-binding</keyword>
<comment type="catalytic activity">
    <reaction evidence="1">
        <text>ATP + protein L-histidine = ADP + protein N-phospho-L-histidine.</text>
        <dbReference type="EC" id="2.7.13.3"/>
    </reaction>
</comment>
<evidence type="ECO:0000256" key="3">
    <source>
        <dbReference type="ARBA" id="ARBA00022679"/>
    </source>
</evidence>
<dbReference type="InterPro" id="IPR005467">
    <property type="entry name" value="His_kinase_dom"/>
</dbReference>
<dbReference type="EC" id="2.7.13.3" evidence="2"/>
<keyword evidence="6 8" id="KW-0067">ATP-binding</keyword>
<keyword evidence="9" id="KW-1185">Reference proteome</keyword>
<evidence type="ECO:0000313" key="8">
    <source>
        <dbReference type="EMBL" id="RUO26099.1"/>
    </source>
</evidence>
<dbReference type="RefSeq" id="WP_126802915.1">
    <property type="nucleotide sequence ID" value="NZ_PIPL01000001.1"/>
</dbReference>
<dbReference type="Pfam" id="PF02518">
    <property type="entry name" value="HATPase_c"/>
    <property type="match status" value="1"/>
</dbReference>
<keyword evidence="5" id="KW-0418">Kinase</keyword>
<name>A0A432W7V4_9GAMM</name>
<sequence length="228" mass="25160">MSDKNQAADFSTILGAAVHDMKNSLWLLLQNIEEVAADLEGSPAARSLADIQYEAQRLNTGLVQLLSLYRNEQDALPVNLEEQFIDELVEELIAENEFYAKRHNIELQHSVEAGLTCFMDKSLITVLLQDVVINGLRYARSKVTIEASREQSSGMLLLRVSDDGEGYPPAMLNTQHQMATADISSGRTGLGLYFAHRIASAHVRQQGCGQITLQNSSQGGSVFELRLP</sequence>
<reference evidence="8 9" key="1">
    <citation type="journal article" date="2011" name="Front. Microbiol.">
        <title>Genomic signatures of strain selection and enhancement in Bacillus atrophaeus var. globigii, a historical biowarfare simulant.</title>
        <authorList>
            <person name="Gibbons H.S."/>
            <person name="Broomall S.M."/>
            <person name="McNew L.A."/>
            <person name="Daligault H."/>
            <person name="Chapman C."/>
            <person name="Bruce D."/>
            <person name="Karavis M."/>
            <person name="Krepps M."/>
            <person name="McGregor P.A."/>
            <person name="Hong C."/>
            <person name="Park K.H."/>
            <person name="Akmal A."/>
            <person name="Feldman A."/>
            <person name="Lin J.S."/>
            <person name="Chang W.E."/>
            <person name="Higgs B.W."/>
            <person name="Demirev P."/>
            <person name="Lindquist J."/>
            <person name="Liem A."/>
            <person name="Fochler E."/>
            <person name="Read T.D."/>
            <person name="Tapia R."/>
            <person name="Johnson S."/>
            <person name="Bishop-Lilly K.A."/>
            <person name="Detter C."/>
            <person name="Han C."/>
            <person name="Sozhamannan S."/>
            <person name="Rosenzweig C.N."/>
            <person name="Skowronski E.W."/>
        </authorList>
    </citation>
    <scope>NUCLEOTIDE SEQUENCE [LARGE SCALE GENOMIC DNA]</scope>
    <source>
        <strain evidence="8 9">MLST1</strain>
    </source>
</reference>
<dbReference type="GO" id="GO:0005524">
    <property type="term" value="F:ATP binding"/>
    <property type="evidence" value="ECO:0007669"/>
    <property type="project" value="UniProtKB-KW"/>
</dbReference>
<evidence type="ECO:0000313" key="9">
    <source>
        <dbReference type="Proteomes" id="UP000288293"/>
    </source>
</evidence>
<dbReference type="AlphaFoldDB" id="A0A432W7V4"/>
<proteinExistence type="predicted"/>
<dbReference type="PROSITE" id="PS50109">
    <property type="entry name" value="HIS_KIN"/>
    <property type="match status" value="1"/>
</dbReference>
<evidence type="ECO:0000256" key="6">
    <source>
        <dbReference type="ARBA" id="ARBA00022840"/>
    </source>
</evidence>
<evidence type="ECO:0000256" key="1">
    <source>
        <dbReference type="ARBA" id="ARBA00000085"/>
    </source>
</evidence>
<evidence type="ECO:0000259" key="7">
    <source>
        <dbReference type="PROSITE" id="PS50109"/>
    </source>
</evidence>
<feature type="domain" description="Histidine kinase" evidence="7">
    <location>
        <begin position="16"/>
        <end position="228"/>
    </location>
</feature>
<gene>
    <name evidence="8" type="ORF">CWE09_05070</name>
</gene>
<dbReference type="OrthoDB" id="9122109at2"/>
<dbReference type="PANTHER" id="PTHR44936:SF10">
    <property type="entry name" value="SENSOR PROTEIN RSTB"/>
    <property type="match status" value="1"/>
</dbReference>
<keyword evidence="3" id="KW-0808">Transferase</keyword>
<dbReference type="SMART" id="SM00387">
    <property type="entry name" value="HATPase_c"/>
    <property type="match status" value="1"/>
</dbReference>
<protein>
    <recommendedName>
        <fullName evidence="2">histidine kinase</fullName>
        <ecNumber evidence="2">2.7.13.3</ecNumber>
    </recommendedName>
</protein>
<comment type="caution">
    <text evidence="8">The sequence shown here is derived from an EMBL/GenBank/DDBJ whole genome shotgun (WGS) entry which is preliminary data.</text>
</comment>
<dbReference type="PANTHER" id="PTHR44936">
    <property type="entry name" value="SENSOR PROTEIN CREC"/>
    <property type="match status" value="1"/>
</dbReference>
<dbReference type="Proteomes" id="UP000288293">
    <property type="component" value="Unassembled WGS sequence"/>
</dbReference>
<dbReference type="GO" id="GO:0004673">
    <property type="term" value="F:protein histidine kinase activity"/>
    <property type="evidence" value="ECO:0007669"/>
    <property type="project" value="UniProtKB-EC"/>
</dbReference>
<dbReference type="SUPFAM" id="SSF55874">
    <property type="entry name" value="ATPase domain of HSP90 chaperone/DNA topoisomerase II/histidine kinase"/>
    <property type="match status" value="1"/>
</dbReference>
<dbReference type="InterPro" id="IPR036890">
    <property type="entry name" value="HATPase_C_sf"/>
</dbReference>
<organism evidence="8 9">
    <name type="scientific">Aliidiomarina minuta</name>
    <dbReference type="NCBI Taxonomy" id="880057"/>
    <lineage>
        <taxon>Bacteria</taxon>
        <taxon>Pseudomonadati</taxon>
        <taxon>Pseudomonadota</taxon>
        <taxon>Gammaproteobacteria</taxon>
        <taxon>Alteromonadales</taxon>
        <taxon>Idiomarinaceae</taxon>
        <taxon>Aliidiomarina</taxon>
    </lineage>
</organism>
<evidence type="ECO:0000256" key="2">
    <source>
        <dbReference type="ARBA" id="ARBA00012438"/>
    </source>
</evidence>
<accession>A0A432W7V4</accession>
<evidence type="ECO:0000256" key="4">
    <source>
        <dbReference type="ARBA" id="ARBA00022741"/>
    </source>
</evidence>